<dbReference type="OMA" id="WLCLYLE"/>
<dbReference type="VEuPathDB" id="PlasmoDB:PY02121"/>
<dbReference type="InterPro" id="IPR000387">
    <property type="entry name" value="Tyr_Pase_dom"/>
</dbReference>
<dbReference type="VEuPathDB" id="PlasmoDB:PYYM_0922800"/>
<dbReference type="InterPro" id="IPR016130">
    <property type="entry name" value="Tyr_Pase_AS"/>
</dbReference>
<name>A0A077Y5J9_PLAYE</name>
<evidence type="ECO:0000313" key="3">
    <source>
        <dbReference type="EMBL" id="CDU18006.1"/>
    </source>
</evidence>
<dbReference type="Proteomes" id="UP000072874">
    <property type="component" value="Chromosome 9"/>
</dbReference>
<dbReference type="PROSITE" id="PS00383">
    <property type="entry name" value="TYR_PHOSPHATASE_1"/>
    <property type="match status" value="1"/>
</dbReference>
<dbReference type="GeneID" id="3807287"/>
<dbReference type="VEuPathDB" id="PlasmoDB:PY17X_0923400"/>
<reference evidence="4" key="4">
    <citation type="submission" date="2019-05" db="EMBL/GenBank/DDBJ databases">
        <authorList>
            <consortium name="Pathogen Informatics"/>
        </authorList>
    </citation>
    <scope>NUCLEOTIDE SEQUENCE</scope>
    <source>
        <strain evidence="4">17X</strain>
    </source>
</reference>
<evidence type="ECO:0000313" key="5">
    <source>
        <dbReference type="Proteomes" id="UP000072874"/>
    </source>
</evidence>
<dbReference type="PROSITE" id="PS50056">
    <property type="entry name" value="TYR_PHOSPHATASE_2"/>
    <property type="match status" value="1"/>
</dbReference>
<dbReference type="AlphaFoldDB" id="A0A077Y5J9"/>
<keyword evidence="1" id="KW-0812">Transmembrane</keyword>
<dbReference type="Gene3D" id="3.90.190.10">
    <property type="entry name" value="Protein tyrosine phosphatase superfamily"/>
    <property type="match status" value="1"/>
</dbReference>
<reference evidence="5 6" key="1">
    <citation type="journal article" date="2014" name="BMC Biol.">
        <title>A comprehensive evaluation of rodent malaria parasite genomes and gene expression.</title>
        <authorList>
            <person name="Otto T.D."/>
            <person name="Bohme U."/>
            <person name="Jackson A.P."/>
            <person name="Hunt M."/>
            <person name="Franke-Fayard B."/>
            <person name="Hoeijmakers W.A."/>
            <person name="Religa A.A."/>
            <person name="Robertson L."/>
            <person name="Sanders M."/>
            <person name="Ogun S.A."/>
            <person name="Cunningham D."/>
            <person name="Erhart A."/>
            <person name="Billker O."/>
            <person name="Khan S.M."/>
            <person name="Stunnenberg H.G."/>
            <person name="Langhorne J."/>
            <person name="Holder A.A."/>
            <person name="Waters A.P."/>
            <person name="Newbold C.I."/>
            <person name="Pain A."/>
            <person name="Berriman M."/>
            <person name="Janse C.J."/>
        </authorList>
    </citation>
    <scope>NUCLEOTIDE SEQUENCE [LARGE SCALE GENOMIC DNA]</scope>
    <source>
        <strain evidence="4 5">17X</strain>
        <strain evidence="3 6">YM</strain>
    </source>
</reference>
<dbReference type="RefSeq" id="XP_022812197.1">
    <property type="nucleotide sequence ID" value="XM_022955997.1"/>
</dbReference>
<dbReference type="KEGG" id="pyo:PY17X_0923400"/>
<feature type="domain" description="Tyrosine specific protein phosphatases" evidence="2">
    <location>
        <begin position="193"/>
        <end position="266"/>
    </location>
</feature>
<feature type="transmembrane region" description="Helical" evidence="1">
    <location>
        <begin position="28"/>
        <end position="51"/>
    </location>
</feature>
<keyword evidence="1" id="KW-0472">Membrane</keyword>
<gene>
    <name evidence="4" type="ORF">PY17X_0923400</name>
    <name evidence="3" type="ORF">PYYM_0922800</name>
</gene>
<dbReference type="VEuPathDB" id="PlasmoDB:Py17XNL_000900252"/>
<dbReference type="InterPro" id="IPR029021">
    <property type="entry name" value="Prot-tyrosine_phosphatase-like"/>
</dbReference>
<protein>
    <submittedName>
        <fullName evidence="4">Protein phosphatase, putative</fullName>
    </submittedName>
</protein>
<evidence type="ECO:0000259" key="2">
    <source>
        <dbReference type="PROSITE" id="PS50056"/>
    </source>
</evidence>
<dbReference type="SUPFAM" id="SSF52799">
    <property type="entry name" value="(Phosphotyrosine protein) phosphatases II"/>
    <property type="match status" value="1"/>
</dbReference>
<dbReference type="PANTHER" id="PTHR38745">
    <property type="entry name" value="PHOSPHATASE, PUTATIVE-RELATED"/>
    <property type="match status" value="1"/>
</dbReference>
<dbReference type="Proteomes" id="UP000072904">
    <property type="component" value="Chromosome 9"/>
</dbReference>
<proteinExistence type="predicted"/>
<dbReference type="PANTHER" id="PTHR38745:SF2">
    <property type="entry name" value="TYROSINE SPECIFIC PROTEIN PHOSPHATASES DOMAIN-CONTAINING PROTEIN"/>
    <property type="match status" value="1"/>
</dbReference>
<evidence type="ECO:0000313" key="6">
    <source>
        <dbReference type="Proteomes" id="UP000072904"/>
    </source>
</evidence>
<reference evidence="3" key="3">
    <citation type="submission" date="2014-05" db="EMBL/GenBank/DDBJ databases">
        <authorList>
            <person name="Aslett A.Martin."/>
            <person name="De Silva Nishadi"/>
        </authorList>
    </citation>
    <scope>NUCLEOTIDE SEQUENCE</scope>
    <source>
        <strain evidence="3">YM</strain>
    </source>
</reference>
<organism evidence="3 6">
    <name type="scientific">Plasmodium yoelii</name>
    <dbReference type="NCBI Taxonomy" id="5861"/>
    <lineage>
        <taxon>Eukaryota</taxon>
        <taxon>Sar</taxon>
        <taxon>Alveolata</taxon>
        <taxon>Apicomplexa</taxon>
        <taxon>Aconoidasida</taxon>
        <taxon>Haemosporida</taxon>
        <taxon>Plasmodiidae</taxon>
        <taxon>Plasmodium</taxon>
        <taxon>Plasmodium (Vinckeia)</taxon>
    </lineage>
</organism>
<reference evidence="4" key="2">
    <citation type="submission" date="2014-05" db="EMBL/GenBank/DDBJ databases">
        <authorList>
            <person name="Aslett M.A."/>
            <person name="De Silva N."/>
        </authorList>
    </citation>
    <scope>NUCLEOTIDE SEQUENCE</scope>
    <source>
        <strain evidence="4">17X</strain>
    </source>
</reference>
<dbReference type="OrthoDB" id="6375174at2759"/>
<keyword evidence="1" id="KW-1133">Transmembrane helix</keyword>
<dbReference type="EMBL" id="LK934637">
    <property type="protein sequence ID" value="CDU18006.1"/>
    <property type="molecule type" value="Genomic_DNA"/>
</dbReference>
<evidence type="ECO:0000313" key="4">
    <source>
        <dbReference type="EMBL" id="VTZ78423.1"/>
    </source>
</evidence>
<dbReference type="EMBL" id="LM993663">
    <property type="protein sequence ID" value="VTZ78423.1"/>
    <property type="molecule type" value="Genomic_DNA"/>
</dbReference>
<accession>A0A077Y5J9</accession>
<sequence>MWNQLRDLENSQMENTNRKMISTNYRKYRSFIFIFIIMITCFGLIISYFALTEEPEDFELNCNDLNDKCVNYKYPNFKPSRLAVVDVNLRNKNIILRSNMPLFNGVFSEEMLRKEVKHIMEKSNLEYNDKMDINIISFLRNNSYEGCCYTIERCNINNINITNYNLLGTHINPYEVDSKIRDKELATLNWDSDNLIERVTDLSNKFNTLKNTIFFIHCRHGRDRTGEFVGAYRMLIKKDKFIDVIKSNEQMGIGSTNVYVEMEKWLCLYLEKVMGYSDIGCFNLVYNK</sequence>
<evidence type="ECO:0000256" key="1">
    <source>
        <dbReference type="SAM" id="Phobius"/>
    </source>
</evidence>